<dbReference type="AlphaFoldDB" id="U5D881"/>
<proteinExistence type="predicted"/>
<dbReference type="Proteomes" id="UP000017836">
    <property type="component" value="Unassembled WGS sequence"/>
</dbReference>
<name>U5D881_AMBTC</name>
<dbReference type="HOGENOM" id="CLU_1663132_0_0_1"/>
<sequence length="159" mass="17435">MRMDEGYARQAAQRNTLCDVRIAACDERRARWALHRDTLESTCVAVSALGLGLGQNPTRLGPSPLGLLLLIFSVFNRGRGNSIGCIVHQRGYSAEELLHHSNDSDKGGSYAREVLASTGERGLAKVFRLVARKVWEGRGFAKVSDSRCVFLVGEAEGFR</sequence>
<accession>U5D881</accession>
<keyword evidence="2" id="KW-1185">Reference proteome</keyword>
<gene>
    <name evidence="1" type="ORF">AMTR_s00031p00178490</name>
</gene>
<evidence type="ECO:0000313" key="1">
    <source>
        <dbReference type="EMBL" id="ERN16568.1"/>
    </source>
</evidence>
<evidence type="ECO:0000313" key="2">
    <source>
        <dbReference type="Proteomes" id="UP000017836"/>
    </source>
</evidence>
<dbReference type="EMBL" id="KI392442">
    <property type="protein sequence ID" value="ERN16568.1"/>
    <property type="molecule type" value="Genomic_DNA"/>
</dbReference>
<protein>
    <submittedName>
        <fullName evidence="1">Uncharacterized protein</fullName>
    </submittedName>
</protein>
<dbReference type="Gramene" id="ERN16568">
    <property type="protein sequence ID" value="ERN16568"/>
    <property type="gene ID" value="AMTR_s00031p00178490"/>
</dbReference>
<reference evidence="2" key="1">
    <citation type="journal article" date="2013" name="Science">
        <title>The Amborella genome and the evolution of flowering plants.</title>
        <authorList>
            <consortium name="Amborella Genome Project"/>
        </authorList>
    </citation>
    <scope>NUCLEOTIDE SEQUENCE [LARGE SCALE GENOMIC DNA]</scope>
</reference>
<organism evidence="1 2">
    <name type="scientific">Amborella trichopoda</name>
    <dbReference type="NCBI Taxonomy" id="13333"/>
    <lineage>
        <taxon>Eukaryota</taxon>
        <taxon>Viridiplantae</taxon>
        <taxon>Streptophyta</taxon>
        <taxon>Embryophyta</taxon>
        <taxon>Tracheophyta</taxon>
        <taxon>Spermatophyta</taxon>
        <taxon>Magnoliopsida</taxon>
        <taxon>Amborellales</taxon>
        <taxon>Amborellaceae</taxon>
        <taxon>Amborella</taxon>
    </lineage>
</organism>